<feature type="domain" description="Alginate export" evidence="2">
    <location>
        <begin position="38"/>
        <end position="435"/>
    </location>
</feature>
<accession>A0A291MYD2</accession>
<evidence type="ECO:0000313" key="4">
    <source>
        <dbReference type="Proteomes" id="UP000219422"/>
    </source>
</evidence>
<keyword evidence="1" id="KW-0732">Signal</keyword>
<evidence type="ECO:0000259" key="2">
    <source>
        <dbReference type="Pfam" id="PF13372"/>
    </source>
</evidence>
<evidence type="ECO:0000256" key="1">
    <source>
        <dbReference type="SAM" id="SignalP"/>
    </source>
</evidence>
<gene>
    <name evidence="3" type="ORF">A6768_07755</name>
</gene>
<name>A0A291MYD2_SPHYA</name>
<dbReference type="SUPFAM" id="SSF56935">
    <property type="entry name" value="Porins"/>
    <property type="match status" value="1"/>
</dbReference>
<organism evidence="3 4">
    <name type="scientific">Sphingobium yanoikuyae</name>
    <name type="common">Sphingomonas yanoikuyae</name>
    <dbReference type="NCBI Taxonomy" id="13690"/>
    <lineage>
        <taxon>Bacteria</taxon>
        <taxon>Pseudomonadati</taxon>
        <taxon>Pseudomonadota</taxon>
        <taxon>Alphaproteobacteria</taxon>
        <taxon>Sphingomonadales</taxon>
        <taxon>Sphingomonadaceae</taxon>
        <taxon>Sphingobium</taxon>
    </lineage>
</organism>
<dbReference type="RefSeq" id="WP_097383170.1">
    <property type="nucleotide sequence ID" value="NZ_CP023741.1"/>
</dbReference>
<evidence type="ECO:0000313" key="3">
    <source>
        <dbReference type="EMBL" id="ATI79918.1"/>
    </source>
</evidence>
<dbReference type="KEGG" id="sya:A6768_07755"/>
<dbReference type="Gene3D" id="2.40.160.100">
    <property type="match status" value="1"/>
</dbReference>
<sequence>MRRSKLPFRPVCFACSSMALLYATPAFAQDKDGLTVTGVMRLRYEAIDGQARAGFNKNDELVNLRTNILAEYRKDNIRIGVELFDSRVWGDNVGTPVTTNEVNAFEPVQAYIAADFDGAFGKATKLTLTAGRMTLNLGSRRLVAADDYRNTTNGYTGLRADIAAPQGWKATLIYTLPQVRLPDNNDNVRDAKVRLDRESFDLVLWGGQISKARALGLAVAELSYFHLGERDAPGRPTRDRSLNTFGGRIIAEPRVGKFDYEIEAFYQTGHVSASLVPTAARQSVSANFIHADMGYSFPGPWKPRLSIEFDRASGDKPGGRFGRFDTLFGMRRADLAPAGLYNAIARTNIVTPGVRLEATPSKRVDWFAAYRPMWLAADEDSFSSTGVRDASGRSGNFAGHQIEARIRHWFVPARLRFEYDGLLLAKGRFLRDAPNAPPGKWTRYGSFNVTASF</sequence>
<dbReference type="EMBL" id="CP023741">
    <property type="protein sequence ID" value="ATI79918.1"/>
    <property type="molecule type" value="Genomic_DNA"/>
</dbReference>
<dbReference type="InterPro" id="IPR025388">
    <property type="entry name" value="Alginate_export_dom"/>
</dbReference>
<dbReference type="InterPro" id="IPR053728">
    <property type="entry name" value="Alginate_Permeability_Chnl"/>
</dbReference>
<dbReference type="Proteomes" id="UP000219422">
    <property type="component" value="Chromosome"/>
</dbReference>
<dbReference type="AlphaFoldDB" id="A0A291MYD2"/>
<feature type="signal peptide" evidence="1">
    <location>
        <begin position="1"/>
        <end position="28"/>
    </location>
</feature>
<dbReference type="Pfam" id="PF13372">
    <property type="entry name" value="Alginate_exp"/>
    <property type="match status" value="1"/>
</dbReference>
<dbReference type="GeneID" id="57776727"/>
<protein>
    <recommendedName>
        <fullName evidence="2">Alginate export domain-containing protein</fullName>
    </recommendedName>
</protein>
<feature type="chain" id="PRO_5012019088" description="Alginate export domain-containing protein" evidence="1">
    <location>
        <begin position="29"/>
        <end position="453"/>
    </location>
</feature>
<reference evidence="3 4" key="1">
    <citation type="submission" date="2017-10" db="EMBL/GenBank/DDBJ databases">
        <title>Sphingobium yanoikuyae S72.</title>
        <authorList>
            <person name="Sanchez E."/>
            <person name="Bustos P."/>
            <person name="Mendoza P."/>
            <person name="Guo X."/>
            <person name="Mendoza A."/>
        </authorList>
    </citation>
    <scope>NUCLEOTIDE SEQUENCE [LARGE SCALE GENOMIC DNA]</scope>
    <source>
        <strain evidence="3 4">S72</strain>
    </source>
</reference>
<proteinExistence type="predicted"/>